<dbReference type="SUPFAM" id="SSF52540">
    <property type="entry name" value="P-loop containing nucleoside triphosphate hydrolases"/>
    <property type="match status" value="1"/>
</dbReference>
<gene>
    <name evidence="3" type="ORF">Pla175_45650</name>
</gene>
<feature type="region of interest" description="Disordered" evidence="1">
    <location>
        <begin position="312"/>
        <end position="341"/>
    </location>
</feature>
<reference evidence="3 4" key="1">
    <citation type="submission" date="2019-02" db="EMBL/GenBank/DDBJ databases">
        <title>Deep-cultivation of Planctomycetes and their phenomic and genomic characterization uncovers novel biology.</title>
        <authorList>
            <person name="Wiegand S."/>
            <person name="Jogler M."/>
            <person name="Boedeker C."/>
            <person name="Pinto D."/>
            <person name="Vollmers J."/>
            <person name="Rivas-Marin E."/>
            <person name="Kohn T."/>
            <person name="Peeters S.H."/>
            <person name="Heuer A."/>
            <person name="Rast P."/>
            <person name="Oberbeckmann S."/>
            <person name="Bunk B."/>
            <person name="Jeske O."/>
            <person name="Meyerdierks A."/>
            <person name="Storesund J.E."/>
            <person name="Kallscheuer N."/>
            <person name="Luecker S."/>
            <person name="Lage O.M."/>
            <person name="Pohl T."/>
            <person name="Merkel B.J."/>
            <person name="Hornburger P."/>
            <person name="Mueller R.-W."/>
            <person name="Bruemmer F."/>
            <person name="Labrenz M."/>
            <person name="Spormann A.M."/>
            <person name="Op den Camp H."/>
            <person name="Overmann J."/>
            <person name="Amann R."/>
            <person name="Jetten M.S.M."/>
            <person name="Mascher T."/>
            <person name="Medema M.H."/>
            <person name="Devos D.P."/>
            <person name="Kaster A.-K."/>
            <person name="Ovreas L."/>
            <person name="Rohde M."/>
            <person name="Galperin M.Y."/>
            <person name="Jogler C."/>
        </authorList>
    </citation>
    <scope>NUCLEOTIDE SEQUENCE [LARGE SCALE GENOMIC DNA]</scope>
    <source>
        <strain evidence="3 4">Pla175</strain>
    </source>
</reference>
<feature type="domain" description="AAA+ ATPase" evidence="2">
    <location>
        <begin position="53"/>
        <end position="205"/>
    </location>
</feature>
<protein>
    <recommendedName>
        <fullName evidence="2">AAA+ ATPase domain-containing protein</fullName>
    </recommendedName>
</protein>
<dbReference type="Pfam" id="PF13401">
    <property type="entry name" value="AAA_22"/>
    <property type="match status" value="1"/>
</dbReference>
<dbReference type="InterPro" id="IPR003593">
    <property type="entry name" value="AAA+_ATPase"/>
</dbReference>
<dbReference type="GO" id="GO:0016887">
    <property type="term" value="F:ATP hydrolysis activity"/>
    <property type="evidence" value="ECO:0007669"/>
    <property type="project" value="InterPro"/>
</dbReference>
<dbReference type="AlphaFoldDB" id="A0A518DI53"/>
<evidence type="ECO:0000313" key="4">
    <source>
        <dbReference type="Proteomes" id="UP000317429"/>
    </source>
</evidence>
<dbReference type="InterPro" id="IPR049945">
    <property type="entry name" value="AAA_22"/>
</dbReference>
<evidence type="ECO:0000313" key="3">
    <source>
        <dbReference type="EMBL" id="QDU91145.1"/>
    </source>
</evidence>
<dbReference type="PANTHER" id="PTHR35894:SF1">
    <property type="entry name" value="PHOSPHORIBULOKINASE _ URIDINE KINASE FAMILY"/>
    <property type="match status" value="1"/>
</dbReference>
<proteinExistence type="predicted"/>
<keyword evidence="4" id="KW-1185">Reference proteome</keyword>
<dbReference type="RefSeq" id="WP_197527074.1">
    <property type="nucleotide sequence ID" value="NZ_CP036291.1"/>
</dbReference>
<evidence type="ECO:0000259" key="2">
    <source>
        <dbReference type="SMART" id="SM00382"/>
    </source>
</evidence>
<name>A0A518DI53_9BACT</name>
<dbReference type="Proteomes" id="UP000317429">
    <property type="component" value="Chromosome"/>
</dbReference>
<dbReference type="PANTHER" id="PTHR35894">
    <property type="entry name" value="GENERAL SECRETION PATHWAY PROTEIN A-RELATED"/>
    <property type="match status" value="1"/>
</dbReference>
<dbReference type="Gene3D" id="3.40.50.300">
    <property type="entry name" value="P-loop containing nucleotide triphosphate hydrolases"/>
    <property type="match status" value="1"/>
</dbReference>
<evidence type="ECO:0000256" key="1">
    <source>
        <dbReference type="SAM" id="MobiDB-lite"/>
    </source>
</evidence>
<dbReference type="EMBL" id="CP036291">
    <property type="protein sequence ID" value="QDU91145.1"/>
    <property type="molecule type" value="Genomic_DNA"/>
</dbReference>
<feature type="compositionally biased region" description="Low complexity" evidence="1">
    <location>
        <begin position="315"/>
        <end position="331"/>
    </location>
</feature>
<organism evidence="3 4">
    <name type="scientific">Pirellulimonas nuda</name>
    <dbReference type="NCBI Taxonomy" id="2528009"/>
    <lineage>
        <taxon>Bacteria</taxon>
        <taxon>Pseudomonadati</taxon>
        <taxon>Planctomycetota</taxon>
        <taxon>Planctomycetia</taxon>
        <taxon>Pirellulales</taxon>
        <taxon>Lacipirellulaceae</taxon>
        <taxon>Pirellulimonas</taxon>
    </lineage>
</organism>
<dbReference type="InterPro" id="IPR052026">
    <property type="entry name" value="ExeA_AAA_ATPase_DNA-bind"/>
</dbReference>
<accession>A0A518DI53</accession>
<dbReference type="InterPro" id="IPR027417">
    <property type="entry name" value="P-loop_NTPase"/>
</dbReference>
<sequence length="531" mass="56864">MTQPTASMNQAAASPTSKSVSRVFPSVPRIDRYFPGAAIEGSRRAVVDCVTRGDGPALVIGAPGVGKSLLLDMVAQAVGDRGAVVRLASTQICTRRALLQAMLFAMGKPYRDREEGELRLAVIEGLRSLGDRPLGAVLIVDEAQLLSVKLLDELRMLGDLVTEGGEPAVRLVIAGGPTLDELLAAAELEPLCQRIATRCYVTPLSYDETQAYVRSHLSAAGRSPDRFSSAAIDLLFRATDGVPRLLNQLSQRLVDLPADPIEPLQVQQAWSELHQLPAPWYTPEVAAAPTPSPHAGVEFGELEDLDVVEEEEPTEAAAAITPAPAPVAQAPDPSPSRASSYNADEALATLPPSPPVVDPFGEGWEEEELVIDRYASLGAAFHTSTPFVVNRLDGALAENLARLTSEPETLPEPAEPIDTLDEGLDADDEPLPIAEASFQPTRSLAICGEEPCDGARVCSGVGAYSGDTELDELDDDFEEEYFPTISANPSAGDADDETILVIEREVEPFEATPEVRRSEYRRLFANLRGAE</sequence>
<dbReference type="SMART" id="SM00382">
    <property type="entry name" value="AAA"/>
    <property type="match status" value="1"/>
</dbReference>
<dbReference type="KEGG" id="pnd:Pla175_45650"/>